<proteinExistence type="predicted"/>
<dbReference type="KEGG" id="fya:KMW28_08890"/>
<dbReference type="EMBL" id="CP076132">
    <property type="protein sequence ID" value="QWG03684.1"/>
    <property type="molecule type" value="Genomic_DNA"/>
</dbReference>
<evidence type="ECO:0000256" key="5">
    <source>
        <dbReference type="ARBA" id="ARBA00022801"/>
    </source>
</evidence>
<dbReference type="InterPro" id="IPR011050">
    <property type="entry name" value="Pectin_lyase_fold/virulence"/>
</dbReference>
<accession>A0AAX1N7Z3</accession>
<evidence type="ECO:0000313" key="9">
    <source>
        <dbReference type="EMBL" id="QWG03684.1"/>
    </source>
</evidence>
<dbReference type="InterPro" id="IPR057275">
    <property type="entry name" value="Beta-barrel_GLAA-B_I"/>
</dbReference>
<dbReference type="InterPro" id="IPR056441">
    <property type="entry name" value="Beta-barrel_GLAA-B_II"/>
</dbReference>
<evidence type="ECO:0000256" key="3">
    <source>
        <dbReference type="ARBA" id="ARBA00022729"/>
    </source>
</evidence>
<feature type="domain" description="GLAA-B beta-barrel" evidence="7">
    <location>
        <begin position="142"/>
        <end position="242"/>
    </location>
</feature>
<keyword evidence="3" id="KW-0732">Signal</keyword>
<keyword evidence="4" id="KW-0677">Repeat</keyword>
<dbReference type="InterPro" id="IPR012334">
    <property type="entry name" value="Pectin_lyas_fold"/>
</dbReference>
<evidence type="ECO:0000259" key="8">
    <source>
        <dbReference type="Pfam" id="PF23764"/>
    </source>
</evidence>
<dbReference type="RefSeq" id="WP_169664533.1">
    <property type="nucleotide sequence ID" value="NZ_CP076132.1"/>
</dbReference>
<dbReference type="AlphaFoldDB" id="A0AAX1N7Z3"/>
<dbReference type="Proteomes" id="UP000678679">
    <property type="component" value="Chromosome 1"/>
</dbReference>
<name>A0AAX1N7Z3_9BACT</name>
<evidence type="ECO:0000256" key="6">
    <source>
        <dbReference type="ARBA" id="ARBA00023295"/>
    </source>
</evidence>
<evidence type="ECO:0000313" key="10">
    <source>
        <dbReference type="Proteomes" id="UP000678679"/>
    </source>
</evidence>
<dbReference type="Pfam" id="PF23763">
    <property type="entry name" value="Beta-barrel_GLAA-B_I"/>
    <property type="match status" value="1"/>
</dbReference>
<dbReference type="SUPFAM" id="SSF51126">
    <property type="entry name" value="Pectin lyase-like"/>
    <property type="match status" value="1"/>
</dbReference>
<comment type="catalytic activity">
    <reaction evidence="2">
        <text>Hydrolysis of terminal, non-reducing branched (1-&gt;3)-alpha-D-galactosidic residues, producing free D-galactose.</text>
        <dbReference type="EC" id="3.2.1.n1"/>
    </reaction>
</comment>
<evidence type="ECO:0000259" key="7">
    <source>
        <dbReference type="Pfam" id="PF23763"/>
    </source>
</evidence>
<feature type="domain" description="GLAA-B beta-barrel" evidence="8">
    <location>
        <begin position="351"/>
        <end position="413"/>
    </location>
</feature>
<organism evidence="9 10">
    <name type="scientific">Flammeovirga yaeyamensis</name>
    <dbReference type="NCBI Taxonomy" id="367791"/>
    <lineage>
        <taxon>Bacteria</taxon>
        <taxon>Pseudomonadati</taxon>
        <taxon>Bacteroidota</taxon>
        <taxon>Cytophagia</taxon>
        <taxon>Cytophagales</taxon>
        <taxon>Flammeovirgaceae</taxon>
        <taxon>Flammeovirga</taxon>
    </lineage>
</organism>
<gene>
    <name evidence="9" type="ORF">KMW28_08890</name>
</gene>
<protein>
    <recommendedName>
        <fullName evidence="11">Alpha-1,3-galactosidase B</fullName>
    </recommendedName>
</protein>
<comment type="catalytic activity">
    <reaction evidence="1">
        <text>Hydrolysis of terminal, non-reducing alpha-D-galactose residues in alpha-D-galactosides, including galactose oligosaccharides, galactomannans and galactolipids.</text>
        <dbReference type="EC" id="3.2.1.22"/>
    </reaction>
</comment>
<keyword evidence="10" id="KW-1185">Reference proteome</keyword>
<evidence type="ECO:0000256" key="4">
    <source>
        <dbReference type="ARBA" id="ARBA00022737"/>
    </source>
</evidence>
<dbReference type="SMART" id="SM00710">
    <property type="entry name" value="PbH1"/>
    <property type="match status" value="5"/>
</dbReference>
<dbReference type="Pfam" id="PF23764">
    <property type="entry name" value="Beta-barrel_GLAA-B_II"/>
    <property type="match status" value="1"/>
</dbReference>
<dbReference type="PROSITE" id="PS51257">
    <property type="entry name" value="PROKAR_LIPOPROTEIN"/>
    <property type="match status" value="1"/>
</dbReference>
<evidence type="ECO:0000256" key="1">
    <source>
        <dbReference type="ARBA" id="ARBA00001255"/>
    </source>
</evidence>
<dbReference type="InterPro" id="IPR006626">
    <property type="entry name" value="PbH1"/>
</dbReference>
<keyword evidence="5" id="KW-0378">Hydrolase</keyword>
<reference evidence="9 10" key="1">
    <citation type="submission" date="2021-05" db="EMBL/GenBank/DDBJ databases">
        <title>Comparative genomic studies on the polysaccharide-degrading batcterial strains of the Flammeovirga genus.</title>
        <authorList>
            <person name="Zewei F."/>
            <person name="Zheng Z."/>
            <person name="Yu L."/>
            <person name="Ruyue G."/>
            <person name="Yanhong M."/>
            <person name="Yuanyuan C."/>
            <person name="Jingyan G."/>
            <person name="Wenjun H."/>
        </authorList>
    </citation>
    <scope>NUCLEOTIDE SEQUENCE [LARGE SCALE GENOMIC DNA]</scope>
    <source>
        <strain evidence="9 10">NBRC:100898</strain>
    </source>
</reference>
<keyword evidence="6" id="KW-0326">Glycosidase</keyword>
<dbReference type="Gene3D" id="2.160.20.10">
    <property type="entry name" value="Single-stranded right-handed beta-helix, Pectin lyase-like"/>
    <property type="match status" value="2"/>
</dbReference>
<sequence>MKSIYYLLFFVMMGCSIPKSGEVLIINLEEYGILPNQNQSITKEINQVIKDLPDQPVELVFSKGYYHFRPNKEYQKEYFETNTYDVNPKNLAVFLSNRKDITINGQGSEFIFHDHIQPFTLDNCENVQLINFSIDWEQPLTAEGRIVYSNEKDIVLEIDQKQFPYEVQKDGILFKTANWEEKWRVSGGSWLIEYTPDQIIPANTGDAGSVKGDLKNVVYNDLGNGRVQLSGDFTKYPTEGNYWIMRHSTRDHAGIFSFHSKNVHIENVDVYHTAGLGILFQYTDNVVIKDVNIVPNPKKNRYLSGHDDGLHFMGCKGHITIDNYKAMGLMDDAINIHGTYVPVSKRVDDYTLICNYAHDMSKGLIWGQNGDSISIVFKENMKSDHINTLKSFDVLDDQRFQLTFNEKLPEDVSSQYSLENLTWTPSVLITNSYAGSNRARGYLISTPKKVVIENNVFQTSGSAILIAGDANYWYESGAVKDVLIKNNTFEAECNSSNYQFCKAIISIYPEIPSVDESSLYHQNIQIVGNTFSPSDKALLYAISVDHLKFESNIINKGNAFMPWRNDSPGFHLIGCKNVSIKENEIDKDVLSKSLKIEKMQVSDLSNVQSELSEKVIL</sequence>
<dbReference type="GO" id="GO:0004557">
    <property type="term" value="F:alpha-galactosidase activity"/>
    <property type="evidence" value="ECO:0007669"/>
    <property type="project" value="UniProtKB-EC"/>
</dbReference>
<evidence type="ECO:0000256" key="2">
    <source>
        <dbReference type="ARBA" id="ARBA00001271"/>
    </source>
</evidence>
<evidence type="ECO:0008006" key="11">
    <source>
        <dbReference type="Google" id="ProtNLM"/>
    </source>
</evidence>